<dbReference type="NCBIfam" id="TIGR00460">
    <property type="entry name" value="fmt"/>
    <property type="match status" value="1"/>
</dbReference>
<evidence type="ECO:0000256" key="3">
    <source>
        <dbReference type="ARBA" id="ARBA00022679"/>
    </source>
</evidence>
<evidence type="ECO:0000256" key="2">
    <source>
        <dbReference type="ARBA" id="ARBA00012261"/>
    </source>
</evidence>
<proteinExistence type="inferred from homology"/>
<dbReference type="Gene3D" id="3.40.50.12230">
    <property type="match status" value="1"/>
</dbReference>
<dbReference type="InterPro" id="IPR005793">
    <property type="entry name" value="Formyl_trans_C"/>
</dbReference>
<dbReference type="InterPro" id="IPR002376">
    <property type="entry name" value="Formyl_transf_N"/>
</dbReference>
<evidence type="ECO:0000259" key="5">
    <source>
        <dbReference type="Pfam" id="PF00551"/>
    </source>
</evidence>
<dbReference type="SUPFAM" id="SSF50486">
    <property type="entry name" value="FMT C-terminal domain-like"/>
    <property type="match status" value="1"/>
</dbReference>
<feature type="domain" description="Formyl transferase N-terminal" evidence="5">
    <location>
        <begin position="1"/>
        <end position="177"/>
    </location>
</feature>
<dbReference type="InterPro" id="IPR044135">
    <property type="entry name" value="Met-tRNA-FMT_C"/>
</dbReference>
<dbReference type="InterPro" id="IPR041711">
    <property type="entry name" value="Met-tRNA-FMT_N"/>
</dbReference>
<reference evidence="7" key="1">
    <citation type="submission" date="2020-05" db="EMBL/GenBank/DDBJ databases">
        <authorList>
            <person name="Chiriac C."/>
            <person name="Salcher M."/>
            <person name="Ghai R."/>
            <person name="Kavagutti S V."/>
        </authorList>
    </citation>
    <scope>NUCLEOTIDE SEQUENCE</scope>
</reference>
<dbReference type="Pfam" id="PF00551">
    <property type="entry name" value="Formyl_trans_N"/>
    <property type="match status" value="1"/>
</dbReference>
<dbReference type="GO" id="GO:0004479">
    <property type="term" value="F:methionyl-tRNA formyltransferase activity"/>
    <property type="evidence" value="ECO:0007669"/>
    <property type="project" value="UniProtKB-EC"/>
</dbReference>
<keyword evidence="3" id="KW-0808">Transferase</keyword>
<evidence type="ECO:0000256" key="1">
    <source>
        <dbReference type="ARBA" id="ARBA00010699"/>
    </source>
</evidence>
<dbReference type="AlphaFoldDB" id="A0A6J6HFC9"/>
<dbReference type="Pfam" id="PF02911">
    <property type="entry name" value="Formyl_trans_C"/>
    <property type="match status" value="1"/>
</dbReference>
<dbReference type="GO" id="GO:0005829">
    <property type="term" value="C:cytosol"/>
    <property type="evidence" value="ECO:0007669"/>
    <property type="project" value="TreeGrafter"/>
</dbReference>
<dbReference type="SUPFAM" id="SSF53328">
    <property type="entry name" value="Formyltransferase"/>
    <property type="match status" value="1"/>
</dbReference>
<dbReference type="EMBL" id="CAEZUU010000049">
    <property type="protein sequence ID" value="CAB4610035.1"/>
    <property type="molecule type" value="Genomic_DNA"/>
</dbReference>
<protein>
    <recommendedName>
        <fullName evidence="2">methionyl-tRNA formyltransferase</fullName>
        <ecNumber evidence="2">2.1.2.9</ecNumber>
    </recommendedName>
</protein>
<gene>
    <name evidence="7" type="ORF">UFOPK1857_00350</name>
</gene>
<keyword evidence="4" id="KW-0648">Protein biosynthesis</keyword>
<evidence type="ECO:0000259" key="6">
    <source>
        <dbReference type="Pfam" id="PF02911"/>
    </source>
</evidence>
<sequence length="309" mass="32938">MRVIFAGTPLNAAATLIALKKSGIDIVGVLTRTDAPMGRKKILTQSPVADAAEVLGIPVVKANQVDESALSQLQSLNADLGVVVAYGAFLNETTLQSLPKGWINLHYSLLPDLRGAAPVQHALLQGLGSTGVTAFQLDKGMDTGPILLQAPTVIEPDENAGRLLNRLTDLGVSVLLELLPSIAAGIAKQTPQDDSRATFAPKISRSHALIDWKQSAMSIQQLVLAMNPEPMAWTTLDEESFRILDARAYRGDYLQASPGTIQSIDEKVLVACNSGALQLINVQPAGKNEMSAADWYRGVKNKENLVLGS</sequence>
<name>A0A6J6HFC9_9ZZZZ</name>
<dbReference type="HAMAP" id="MF_00182">
    <property type="entry name" value="Formyl_trans"/>
    <property type="match status" value="1"/>
</dbReference>
<evidence type="ECO:0000313" key="7">
    <source>
        <dbReference type="EMBL" id="CAB4610035.1"/>
    </source>
</evidence>
<dbReference type="InterPro" id="IPR011034">
    <property type="entry name" value="Formyl_transferase-like_C_sf"/>
</dbReference>
<accession>A0A6J6HFC9</accession>
<dbReference type="CDD" id="cd08704">
    <property type="entry name" value="Met_tRNA_FMT_C"/>
    <property type="match status" value="1"/>
</dbReference>
<dbReference type="InterPro" id="IPR005794">
    <property type="entry name" value="Fmt"/>
</dbReference>
<dbReference type="CDD" id="cd08646">
    <property type="entry name" value="FMT_core_Met-tRNA-FMT_N"/>
    <property type="match status" value="1"/>
</dbReference>
<feature type="domain" description="Formyl transferase C-terminal" evidence="6">
    <location>
        <begin position="202"/>
        <end position="299"/>
    </location>
</feature>
<evidence type="ECO:0000256" key="4">
    <source>
        <dbReference type="ARBA" id="ARBA00022917"/>
    </source>
</evidence>
<dbReference type="InterPro" id="IPR036477">
    <property type="entry name" value="Formyl_transf_N_sf"/>
</dbReference>
<comment type="similarity">
    <text evidence="1">Belongs to the Fmt family.</text>
</comment>
<organism evidence="7">
    <name type="scientific">freshwater metagenome</name>
    <dbReference type="NCBI Taxonomy" id="449393"/>
    <lineage>
        <taxon>unclassified sequences</taxon>
        <taxon>metagenomes</taxon>
        <taxon>ecological metagenomes</taxon>
    </lineage>
</organism>
<dbReference type="EC" id="2.1.2.9" evidence="2"/>
<dbReference type="PANTHER" id="PTHR11138">
    <property type="entry name" value="METHIONYL-TRNA FORMYLTRANSFERASE"/>
    <property type="match status" value="1"/>
</dbReference>
<dbReference type="PANTHER" id="PTHR11138:SF5">
    <property type="entry name" value="METHIONYL-TRNA FORMYLTRANSFERASE, MITOCHONDRIAL"/>
    <property type="match status" value="1"/>
</dbReference>